<keyword evidence="2" id="KW-1185">Reference proteome</keyword>
<name>Q2JDX2_FRACC</name>
<gene>
    <name evidence="1" type="ordered locus">Francci3_1141</name>
</gene>
<organism evidence="1 2">
    <name type="scientific">Frankia casuarinae (strain DSM 45818 / CECT 9043 / HFP020203 / CcI3)</name>
    <dbReference type="NCBI Taxonomy" id="106370"/>
    <lineage>
        <taxon>Bacteria</taxon>
        <taxon>Bacillati</taxon>
        <taxon>Actinomycetota</taxon>
        <taxon>Actinomycetes</taxon>
        <taxon>Frankiales</taxon>
        <taxon>Frankiaceae</taxon>
        <taxon>Frankia</taxon>
    </lineage>
</organism>
<dbReference type="HOGENOM" id="CLU_180676_0_0_11"/>
<dbReference type="RefSeq" id="WP_011435587.1">
    <property type="nucleotide sequence ID" value="NC_007777.1"/>
</dbReference>
<dbReference type="OrthoDB" id="3213997at2"/>
<proteinExistence type="predicted"/>
<dbReference type="STRING" id="106370.Francci3_1141"/>
<sequence length="108" mass="11416">MSGEPKQSYATLGLSVGADWLVTCHTYPDRAPILVVDAGRVSLSVSALGREPDARHVDFAYKLLAAVNDYLIAYEKFQFESQEATESAEAAAVAVAAPADDMAGPRAA</sequence>
<accession>A0A1X1PU26</accession>
<accession>Q2JDX2</accession>
<protein>
    <submittedName>
        <fullName evidence="1">Uncharacterized protein</fullName>
    </submittedName>
</protein>
<evidence type="ECO:0000313" key="2">
    <source>
        <dbReference type="Proteomes" id="UP000001937"/>
    </source>
</evidence>
<evidence type="ECO:0000313" key="1">
    <source>
        <dbReference type="EMBL" id="ABD10520.1"/>
    </source>
</evidence>
<dbReference type="AlphaFoldDB" id="Q2JDX2"/>
<reference evidence="1 2" key="1">
    <citation type="journal article" date="2007" name="Genome Res.">
        <title>Genome characteristics of facultatively symbiotic Frankia sp. strains reflect host range and host plant biogeography.</title>
        <authorList>
            <person name="Normand P."/>
            <person name="Lapierre P."/>
            <person name="Tisa L.S."/>
            <person name="Gogarten J.P."/>
            <person name="Alloisio N."/>
            <person name="Bagnarol E."/>
            <person name="Bassi C.A."/>
            <person name="Berry A.M."/>
            <person name="Bickhart D.M."/>
            <person name="Choisne N."/>
            <person name="Couloux A."/>
            <person name="Cournoyer B."/>
            <person name="Cruveiller S."/>
            <person name="Daubin V."/>
            <person name="Demange N."/>
            <person name="Francino M.P."/>
            <person name="Goltsman E."/>
            <person name="Huang Y."/>
            <person name="Kopp O.R."/>
            <person name="Labarre L."/>
            <person name="Lapidus A."/>
            <person name="Lavire C."/>
            <person name="Marechal J."/>
            <person name="Martinez M."/>
            <person name="Mastronunzio J.E."/>
            <person name="Mullin B.C."/>
            <person name="Niemann J."/>
            <person name="Pujic P."/>
            <person name="Rawnsley T."/>
            <person name="Rouy Z."/>
            <person name="Schenowitz C."/>
            <person name="Sellstedt A."/>
            <person name="Tavares F."/>
            <person name="Tomkins J.P."/>
            <person name="Vallenet D."/>
            <person name="Valverde C."/>
            <person name="Wall L.G."/>
            <person name="Wang Y."/>
            <person name="Medigue C."/>
            <person name="Benson D.R."/>
        </authorList>
    </citation>
    <scope>NUCLEOTIDE SEQUENCE [LARGE SCALE GENOMIC DNA]</scope>
    <source>
        <strain evidence="2">DSM 45818 / CECT 9043 / CcI3</strain>
    </source>
</reference>
<dbReference type="Proteomes" id="UP000001937">
    <property type="component" value="Chromosome"/>
</dbReference>
<dbReference type="EMBL" id="CP000249">
    <property type="protein sequence ID" value="ABD10520.1"/>
    <property type="molecule type" value="Genomic_DNA"/>
</dbReference>
<dbReference type="KEGG" id="fra:Francci3_1141"/>